<comment type="cofactor">
    <cofactor evidence="3 16">
        <name>Zn(2+)</name>
        <dbReference type="ChEBI" id="CHEBI:29105"/>
    </cofactor>
</comment>
<dbReference type="PIRSF" id="PIRSF004682">
    <property type="entry name" value="GmhB"/>
    <property type="match status" value="1"/>
</dbReference>
<feature type="site" description="Stabilizes the phosphoryl group" evidence="15">
    <location>
        <position position="117"/>
    </location>
</feature>
<dbReference type="EMBL" id="CP031124">
    <property type="protein sequence ID" value="AXF86596.1"/>
    <property type="molecule type" value="Genomic_DNA"/>
</dbReference>
<feature type="binding site" evidence="16">
    <location>
        <position position="105"/>
    </location>
    <ligand>
        <name>Zn(2+)</name>
        <dbReference type="ChEBI" id="CHEBI:29105"/>
    </ligand>
</feature>
<dbReference type="NCBIfam" id="TIGR01656">
    <property type="entry name" value="Histidinol-ppas"/>
    <property type="match status" value="1"/>
</dbReference>
<comment type="catalytic activity">
    <reaction evidence="1">
        <text>D-glycero-beta-D-manno-heptose 1,7-bisphosphate + H2O = D-glycero-beta-D-manno-heptose 1-phosphate + phosphate</text>
        <dbReference type="Rhea" id="RHEA:28518"/>
        <dbReference type="ChEBI" id="CHEBI:15377"/>
        <dbReference type="ChEBI" id="CHEBI:43474"/>
        <dbReference type="ChEBI" id="CHEBI:60208"/>
        <dbReference type="ChEBI" id="CHEBI:61593"/>
        <dbReference type="EC" id="3.1.3.82"/>
    </reaction>
</comment>
<keyword evidence="7 14" id="KW-0963">Cytoplasm</keyword>
<keyword evidence="10 16" id="KW-0862">Zinc</keyword>
<evidence type="ECO:0000256" key="12">
    <source>
        <dbReference type="ARBA" id="ARBA00023277"/>
    </source>
</evidence>
<dbReference type="Proteomes" id="UP000252182">
    <property type="component" value="Chromosome"/>
</dbReference>
<evidence type="ECO:0000256" key="3">
    <source>
        <dbReference type="ARBA" id="ARBA00001947"/>
    </source>
</evidence>
<comment type="subcellular location">
    <subcellularLocation>
        <location evidence="4 14">Cytoplasm</location>
    </subcellularLocation>
</comment>
<dbReference type="Gene3D" id="3.40.50.1000">
    <property type="entry name" value="HAD superfamily/HAD-like"/>
    <property type="match status" value="1"/>
</dbReference>
<evidence type="ECO:0000256" key="13">
    <source>
        <dbReference type="ARBA" id="ARBA00061616"/>
    </source>
</evidence>
<dbReference type="GO" id="GO:0034200">
    <property type="term" value="F:D-glycero-beta-D-manno-heptose 1,7-bisphosphate 7-phosphatase activity"/>
    <property type="evidence" value="ECO:0007669"/>
    <property type="project" value="UniProtKB-EC"/>
</dbReference>
<comment type="similarity">
    <text evidence="13 14">Belongs to the gmhB family.</text>
</comment>
<comment type="pathway">
    <text evidence="5">Nucleotide-sugar biosynthesis; ADP-L-glycero-beta-D-manno-heptose biosynthesis; ADP-L-glycero-beta-D-manno-heptose from D-glycero-beta-D-manno-heptose 7-phosphate: step 2/4.</text>
</comment>
<keyword evidence="8 16" id="KW-0479">Metal-binding</keyword>
<feature type="binding site" evidence="16">
    <location>
        <position position="142"/>
    </location>
    <ligand>
        <name>Mg(2+)</name>
        <dbReference type="ChEBI" id="CHEBI:18420"/>
    </ligand>
</feature>
<feature type="site" description="Stabilizes the phosphoryl group" evidence="15">
    <location>
        <position position="66"/>
    </location>
</feature>
<keyword evidence="11 16" id="KW-0460">Magnesium</keyword>
<dbReference type="InterPro" id="IPR004446">
    <property type="entry name" value="Heptose_bisP_phosphatase"/>
</dbReference>
<evidence type="ECO:0000313" key="17">
    <source>
        <dbReference type="EMBL" id="AXF86596.1"/>
    </source>
</evidence>
<dbReference type="PANTHER" id="PTHR42891:SF1">
    <property type="entry name" value="D-GLYCERO-BETA-D-MANNO-HEPTOSE-1,7-BISPHOSPHATE 7-PHOSPHATASE"/>
    <property type="match status" value="1"/>
</dbReference>
<evidence type="ECO:0000256" key="15">
    <source>
        <dbReference type="PIRSR" id="PIRSR004682-3"/>
    </source>
</evidence>
<dbReference type="SUPFAM" id="SSF56784">
    <property type="entry name" value="HAD-like"/>
    <property type="match status" value="1"/>
</dbReference>
<dbReference type="GO" id="GO:0005975">
    <property type="term" value="P:carbohydrate metabolic process"/>
    <property type="evidence" value="ECO:0007669"/>
    <property type="project" value="InterPro"/>
</dbReference>
<evidence type="ECO:0000256" key="11">
    <source>
        <dbReference type="ARBA" id="ARBA00022842"/>
    </source>
</evidence>
<evidence type="ECO:0000256" key="5">
    <source>
        <dbReference type="ARBA" id="ARBA00004708"/>
    </source>
</evidence>
<evidence type="ECO:0000256" key="16">
    <source>
        <dbReference type="PIRSR" id="PIRSR004682-4"/>
    </source>
</evidence>
<accession>A0A345DE08</accession>
<dbReference type="Pfam" id="PF13242">
    <property type="entry name" value="Hydrolase_like"/>
    <property type="match status" value="1"/>
</dbReference>
<dbReference type="GO" id="GO:0005737">
    <property type="term" value="C:cytoplasm"/>
    <property type="evidence" value="ECO:0007669"/>
    <property type="project" value="UniProtKB-SubCell"/>
</dbReference>
<evidence type="ECO:0000256" key="1">
    <source>
        <dbReference type="ARBA" id="ARBA00001226"/>
    </source>
</evidence>
<dbReference type="NCBIfam" id="TIGR01662">
    <property type="entry name" value="HAD-SF-IIIA"/>
    <property type="match status" value="1"/>
</dbReference>
<evidence type="ECO:0000313" key="18">
    <source>
        <dbReference type="Proteomes" id="UP000252182"/>
    </source>
</evidence>
<protein>
    <recommendedName>
        <fullName evidence="14">D,D-heptose 1,7-bisphosphate phosphatase</fullName>
        <ecNumber evidence="14">3.1.3.-</ecNumber>
    </recommendedName>
</protein>
<dbReference type="InterPro" id="IPR036412">
    <property type="entry name" value="HAD-like_sf"/>
</dbReference>
<sequence>MIVVVLCSKGHEVEKTGNKLIILSRDGVINEERGVISTPDEWVALSGSLEAIASLHRAHFRVIVATNQPGIMLGHLSVSDLNAIHQKMHDAVSASGGKIEAIFFCPHTADAGCSCRKPSPTLLLDIAERFDTPLNEIVYVGDTVNDMMAAQSAGCQPFLVLTGKGGEAFAAGVVPDSAHVRVNLAAVVRELVGAV</sequence>
<evidence type="ECO:0000256" key="8">
    <source>
        <dbReference type="ARBA" id="ARBA00022723"/>
    </source>
</evidence>
<comment type="subunit">
    <text evidence="6">Monomer.</text>
</comment>
<gene>
    <name evidence="17" type="ORF">DTO96_102351</name>
</gene>
<dbReference type="EC" id="3.1.3.-" evidence="14"/>
<evidence type="ECO:0000256" key="2">
    <source>
        <dbReference type="ARBA" id="ARBA00001946"/>
    </source>
</evidence>
<feature type="binding site" evidence="16">
    <location>
        <position position="113"/>
    </location>
    <ligand>
        <name>Zn(2+)</name>
        <dbReference type="ChEBI" id="CHEBI:29105"/>
    </ligand>
</feature>
<keyword evidence="18" id="KW-1185">Reference proteome</keyword>
<dbReference type="AlphaFoldDB" id="A0A345DE08"/>
<dbReference type="NCBIfam" id="NF006506">
    <property type="entry name" value="PRK08942.1"/>
    <property type="match status" value="1"/>
</dbReference>
<organism evidence="17 18">
    <name type="scientific">Ephemeroptericola cinctiostellae</name>
    <dbReference type="NCBI Taxonomy" id="2268024"/>
    <lineage>
        <taxon>Bacteria</taxon>
        <taxon>Pseudomonadati</taxon>
        <taxon>Pseudomonadota</taxon>
        <taxon>Betaproteobacteria</taxon>
        <taxon>Burkholderiales</taxon>
        <taxon>Burkholderiaceae</taxon>
        <taxon>Ephemeroptericola</taxon>
    </lineage>
</organism>
<feature type="binding site" evidence="16">
    <location>
        <position position="107"/>
    </location>
    <ligand>
        <name>Zn(2+)</name>
        <dbReference type="ChEBI" id="CHEBI:29105"/>
    </ligand>
</feature>
<proteinExistence type="inferred from homology"/>
<evidence type="ECO:0000256" key="14">
    <source>
        <dbReference type="PIRNR" id="PIRNR004682"/>
    </source>
</evidence>
<dbReference type="NCBIfam" id="TIGR01549">
    <property type="entry name" value="HAD-SF-IA-v1"/>
    <property type="match status" value="1"/>
</dbReference>
<evidence type="ECO:0000256" key="9">
    <source>
        <dbReference type="ARBA" id="ARBA00022801"/>
    </source>
</evidence>
<keyword evidence="12 14" id="KW-0119">Carbohydrate metabolism</keyword>
<evidence type="ECO:0000256" key="10">
    <source>
        <dbReference type="ARBA" id="ARBA00022833"/>
    </source>
</evidence>
<reference evidence="18" key="1">
    <citation type="submission" date="2018-07" db="EMBL/GenBank/DDBJ databases">
        <authorList>
            <person name="Kim H."/>
        </authorList>
    </citation>
    <scope>NUCLEOTIDE SEQUENCE [LARGE SCALE GENOMIC DNA]</scope>
    <source>
        <strain evidence="18">F02</strain>
    </source>
</reference>
<dbReference type="KEGG" id="hyf:DTO96_102351"/>
<dbReference type="GO" id="GO:0046872">
    <property type="term" value="F:metal ion binding"/>
    <property type="evidence" value="ECO:0007669"/>
    <property type="project" value="UniProtKB-KW"/>
</dbReference>
<dbReference type="InterPro" id="IPR006543">
    <property type="entry name" value="Histidinol-phos"/>
</dbReference>
<feature type="site" description="Contributes to substrate recognition" evidence="15">
    <location>
        <position position="116"/>
    </location>
</feature>
<evidence type="ECO:0000256" key="6">
    <source>
        <dbReference type="ARBA" id="ARBA00011245"/>
    </source>
</evidence>
<evidence type="ECO:0000256" key="4">
    <source>
        <dbReference type="ARBA" id="ARBA00004496"/>
    </source>
</evidence>
<dbReference type="InterPro" id="IPR006439">
    <property type="entry name" value="HAD-SF_hydro_IA"/>
</dbReference>
<dbReference type="InterPro" id="IPR023214">
    <property type="entry name" value="HAD_sf"/>
</dbReference>
<feature type="binding site" evidence="16">
    <location>
        <position position="115"/>
    </location>
    <ligand>
        <name>Zn(2+)</name>
        <dbReference type="ChEBI" id="CHEBI:29105"/>
    </ligand>
</feature>
<evidence type="ECO:0000256" key="7">
    <source>
        <dbReference type="ARBA" id="ARBA00022490"/>
    </source>
</evidence>
<name>A0A345DE08_9BURK</name>
<dbReference type="InterPro" id="IPR006549">
    <property type="entry name" value="HAD-SF_hydro_IIIA"/>
</dbReference>
<keyword evidence="9 14" id="KW-0378">Hydrolase</keyword>
<dbReference type="FunFam" id="3.40.50.1000:FF:000168">
    <property type="entry name" value="D,D-heptose 1,7-bisphosphate phosphatase"/>
    <property type="match status" value="1"/>
</dbReference>
<comment type="cofactor">
    <cofactor evidence="2 16">
        <name>Mg(2+)</name>
        <dbReference type="ChEBI" id="CHEBI:18420"/>
    </cofactor>
</comment>
<dbReference type="PANTHER" id="PTHR42891">
    <property type="entry name" value="D-GLYCERO-BETA-D-MANNO-HEPTOSE-1,7-BISPHOSPHATE 7-PHOSPHATASE"/>
    <property type="match status" value="1"/>
</dbReference>
<feature type="binding site" evidence="16">
    <location>
        <position position="26"/>
    </location>
    <ligand>
        <name>Mg(2+)</name>
        <dbReference type="ChEBI" id="CHEBI:18420"/>
    </ligand>
</feature>